<dbReference type="EMBL" id="NDFP01000015">
    <property type="protein sequence ID" value="PAL21014.1"/>
    <property type="molecule type" value="Genomic_DNA"/>
</dbReference>
<comment type="caution">
    <text evidence="1">The sequence shown here is derived from an EMBL/GenBank/DDBJ whole genome shotgun (WGS) entry which is preliminary data.</text>
</comment>
<gene>
    <name evidence="1" type="ORF">B9K05_11685</name>
</gene>
<evidence type="ECO:0000313" key="2">
    <source>
        <dbReference type="Proteomes" id="UP000216033"/>
    </source>
</evidence>
<sequence>MSQSDWRAQAQDAVEKMGTDAGYFSYGAIVWDALPDGHREQLKQLLYQGPVYDGSVISKSARDDLLKLGLAVRCCFMGEDGFTAASYAAYSVAKQGKSDRLQIKQGTPS</sequence>
<reference evidence="1 2" key="1">
    <citation type="submission" date="2017-04" db="EMBL/GenBank/DDBJ databases">
        <title>Kefir bacterial isolates.</title>
        <authorList>
            <person name="Kim Y."/>
            <person name="Blasche S."/>
            <person name="Patil K.R."/>
        </authorList>
    </citation>
    <scope>NUCLEOTIDE SEQUENCE [LARGE SCALE GENOMIC DNA]</scope>
    <source>
        <strain evidence="1 2">KR-2</strain>
    </source>
</reference>
<evidence type="ECO:0000313" key="1">
    <source>
        <dbReference type="EMBL" id="PAL21014.1"/>
    </source>
</evidence>
<accession>A0A270B7J2</accession>
<dbReference type="OrthoDB" id="7225381at2"/>
<protein>
    <submittedName>
        <fullName evidence="1">Uncharacterized protein</fullName>
    </submittedName>
</protein>
<organism evidence="1 2">
    <name type="scientific">Acetobacter syzygii</name>
    <dbReference type="NCBI Taxonomy" id="146476"/>
    <lineage>
        <taxon>Bacteria</taxon>
        <taxon>Pseudomonadati</taxon>
        <taxon>Pseudomonadota</taxon>
        <taxon>Alphaproteobacteria</taxon>
        <taxon>Acetobacterales</taxon>
        <taxon>Acetobacteraceae</taxon>
        <taxon>Acetobacter</taxon>
    </lineage>
</organism>
<dbReference type="RefSeq" id="WP_095351808.1">
    <property type="nucleotide sequence ID" value="NZ_NDFO01000016.1"/>
</dbReference>
<keyword evidence="2" id="KW-1185">Reference proteome</keyword>
<proteinExistence type="predicted"/>
<name>A0A270B7J2_9PROT</name>
<dbReference type="AlphaFoldDB" id="A0A270B7J2"/>
<dbReference type="Proteomes" id="UP000216033">
    <property type="component" value="Unassembled WGS sequence"/>
</dbReference>